<proteinExistence type="inferred from homology"/>
<dbReference type="Pfam" id="PF00892">
    <property type="entry name" value="EamA"/>
    <property type="match status" value="2"/>
</dbReference>
<sequence length="301" mass="32979">MEKTSGASPARLVAFFLFIIPPLLWAGNFIVGRAIRNDIPPATLTFFRWLVALVVIFPFAAPFIRRDFRRYLQVPLRIIALSLSGITAFSLLVYYGLHHTSGTNALLLNSCIPILIMLFGALFYQQRLGGLQVAGIAVSFCGVLVIIFRGSLQGLMQLAFSSGDVMLLGAMASFALYTLWLRKLPAEINRMGLLWVQVLITLLVVSPLWLHEHISGLAVQWNATTLSAVLFLGVCPSFISYWFYGRCVETIGAARAGLCIHLIPVFGVVLSLVFLGEPFHLFHLAGITAIIAGVTLASRKG</sequence>
<dbReference type="InterPro" id="IPR000620">
    <property type="entry name" value="EamA_dom"/>
</dbReference>
<evidence type="ECO:0000256" key="6">
    <source>
        <dbReference type="ARBA" id="ARBA00023136"/>
    </source>
</evidence>
<dbReference type="GO" id="GO:0005886">
    <property type="term" value="C:plasma membrane"/>
    <property type="evidence" value="ECO:0007669"/>
    <property type="project" value="UniProtKB-SubCell"/>
</dbReference>
<feature type="domain" description="EamA" evidence="8">
    <location>
        <begin position="15"/>
        <end position="147"/>
    </location>
</feature>
<dbReference type="EMBL" id="LYRP01000022">
    <property type="protein sequence ID" value="OAT76753.1"/>
    <property type="molecule type" value="Genomic_DNA"/>
</dbReference>
<feature type="transmembrane region" description="Helical" evidence="7">
    <location>
        <begin position="281"/>
        <end position="298"/>
    </location>
</feature>
<protein>
    <recommendedName>
        <fullName evidence="8">EamA domain-containing protein</fullName>
    </recommendedName>
</protein>
<evidence type="ECO:0000256" key="4">
    <source>
        <dbReference type="ARBA" id="ARBA00022692"/>
    </source>
</evidence>
<keyword evidence="4 7" id="KW-0812">Transmembrane</keyword>
<gene>
    <name evidence="9" type="ORF">A9B99_09110</name>
</gene>
<feature type="transmembrane region" description="Helical" evidence="7">
    <location>
        <begin position="192"/>
        <end position="211"/>
    </location>
</feature>
<comment type="similarity">
    <text evidence="2">Belongs to the EamA transporter family.</text>
</comment>
<evidence type="ECO:0000259" key="8">
    <source>
        <dbReference type="Pfam" id="PF00892"/>
    </source>
</evidence>
<dbReference type="Proteomes" id="UP000078225">
    <property type="component" value="Unassembled WGS sequence"/>
</dbReference>
<feature type="transmembrane region" description="Helical" evidence="7">
    <location>
        <begin position="12"/>
        <end position="34"/>
    </location>
</feature>
<organism evidence="9 10">
    <name type="scientific">Mangrovibacter phragmitis</name>
    <dbReference type="NCBI Taxonomy" id="1691903"/>
    <lineage>
        <taxon>Bacteria</taxon>
        <taxon>Pseudomonadati</taxon>
        <taxon>Pseudomonadota</taxon>
        <taxon>Gammaproteobacteria</taxon>
        <taxon>Enterobacterales</taxon>
        <taxon>Enterobacteriaceae</taxon>
        <taxon>Mangrovibacter</taxon>
    </lineage>
</organism>
<evidence type="ECO:0000313" key="9">
    <source>
        <dbReference type="EMBL" id="OAT76753.1"/>
    </source>
</evidence>
<evidence type="ECO:0000256" key="7">
    <source>
        <dbReference type="SAM" id="Phobius"/>
    </source>
</evidence>
<feature type="transmembrane region" description="Helical" evidence="7">
    <location>
        <begin position="103"/>
        <end position="124"/>
    </location>
</feature>
<dbReference type="Gene3D" id="1.10.3730.20">
    <property type="match status" value="1"/>
</dbReference>
<keyword evidence="5 7" id="KW-1133">Transmembrane helix</keyword>
<keyword evidence="3" id="KW-1003">Cell membrane</keyword>
<feature type="transmembrane region" description="Helical" evidence="7">
    <location>
        <begin position="256"/>
        <end position="275"/>
    </location>
</feature>
<evidence type="ECO:0000313" key="10">
    <source>
        <dbReference type="Proteomes" id="UP000078225"/>
    </source>
</evidence>
<feature type="transmembrane region" description="Helical" evidence="7">
    <location>
        <begin position="158"/>
        <end position="180"/>
    </location>
</feature>
<feature type="transmembrane region" description="Helical" evidence="7">
    <location>
        <begin position="131"/>
        <end position="152"/>
    </location>
</feature>
<evidence type="ECO:0000256" key="3">
    <source>
        <dbReference type="ARBA" id="ARBA00022475"/>
    </source>
</evidence>
<feature type="transmembrane region" description="Helical" evidence="7">
    <location>
        <begin position="223"/>
        <end position="244"/>
    </location>
</feature>
<keyword evidence="10" id="KW-1185">Reference proteome</keyword>
<evidence type="ECO:0000256" key="5">
    <source>
        <dbReference type="ARBA" id="ARBA00022989"/>
    </source>
</evidence>
<evidence type="ECO:0000256" key="1">
    <source>
        <dbReference type="ARBA" id="ARBA00004651"/>
    </source>
</evidence>
<feature type="transmembrane region" description="Helical" evidence="7">
    <location>
        <begin position="46"/>
        <end position="64"/>
    </location>
</feature>
<comment type="subcellular location">
    <subcellularLocation>
        <location evidence="1">Cell membrane</location>
        <topology evidence="1">Multi-pass membrane protein</topology>
    </subcellularLocation>
</comment>
<dbReference type="SUPFAM" id="SSF103481">
    <property type="entry name" value="Multidrug resistance efflux transporter EmrE"/>
    <property type="match status" value="2"/>
</dbReference>
<dbReference type="InterPro" id="IPR050638">
    <property type="entry name" value="AA-Vitamin_Transporters"/>
</dbReference>
<feature type="domain" description="EamA" evidence="8">
    <location>
        <begin position="162"/>
        <end position="298"/>
    </location>
</feature>
<accession>A0A1B7L347</accession>
<dbReference type="PANTHER" id="PTHR32322:SF2">
    <property type="entry name" value="EAMA DOMAIN-CONTAINING PROTEIN"/>
    <property type="match status" value="1"/>
</dbReference>
<evidence type="ECO:0000256" key="2">
    <source>
        <dbReference type="ARBA" id="ARBA00007362"/>
    </source>
</evidence>
<keyword evidence="6 7" id="KW-0472">Membrane</keyword>
<comment type="caution">
    <text evidence="9">The sequence shown here is derived from an EMBL/GenBank/DDBJ whole genome shotgun (WGS) entry which is preliminary data.</text>
</comment>
<feature type="transmembrane region" description="Helical" evidence="7">
    <location>
        <begin position="76"/>
        <end position="97"/>
    </location>
</feature>
<dbReference type="PANTHER" id="PTHR32322">
    <property type="entry name" value="INNER MEMBRANE TRANSPORTER"/>
    <property type="match status" value="1"/>
</dbReference>
<dbReference type="AlphaFoldDB" id="A0A1B7L347"/>
<dbReference type="InterPro" id="IPR037185">
    <property type="entry name" value="EmrE-like"/>
</dbReference>
<name>A0A1B7L347_9ENTR</name>
<reference evidence="10" key="1">
    <citation type="submission" date="2016-05" db="EMBL/GenBank/DDBJ databases">
        <authorList>
            <person name="Behera P."/>
            <person name="Vaishampayan P."/>
            <person name="Singh N."/>
            <person name="Raina V."/>
            <person name="Suar M."/>
            <person name="Pattnaik A."/>
            <person name="Rastogi G."/>
        </authorList>
    </citation>
    <scope>NUCLEOTIDE SEQUENCE [LARGE SCALE GENOMIC DNA]</scope>
    <source>
        <strain evidence="10">MP23</strain>
    </source>
</reference>